<name>A0A1R1PNK3_ZANCU</name>
<feature type="domain" description="Transcription regulator Rua1 C-terminal" evidence="2">
    <location>
        <begin position="363"/>
        <end position="463"/>
    </location>
</feature>
<evidence type="ECO:0000256" key="1">
    <source>
        <dbReference type="SAM" id="MobiDB-lite"/>
    </source>
</evidence>
<gene>
    <name evidence="3" type="ORF">AX774_g3980</name>
</gene>
<feature type="region of interest" description="Disordered" evidence="1">
    <location>
        <begin position="315"/>
        <end position="359"/>
    </location>
</feature>
<feature type="region of interest" description="Disordered" evidence="1">
    <location>
        <begin position="602"/>
        <end position="625"/>
    </location>
</feature>
<organism evidence="3 4">
    <name type="scientific">Zancudomyces culisetae</name>
    <name type="common">Gut fungus</name>
    <name type="synonym">Smittium culisetae</name>
    <dbReference type="NCBI Taxonomy" id="1213189"/>
    <lineage>
        <taxon>Eukaryota</taxon>
        <taxon>Fungi</taxon>
        <taxon>Fungi incertae sedis</taxon>
        <taxon>Zoopagomycota</taxon>
        <taxon>Kickxellomycotina</taxon>
        <taxon>Harpellomycetes</taxon>
        <taxon>Harpellales</taxon>
        <taxon>Legeriomycetaceae</taxon>
        <taxon>Zancudomyces</taxon>
    </lineage>
</organism>
<evidence type="ECO:0000313" key="4">
    <source>
        <dbReference type="Proteomes" id="UP000188320"/>
    </source>
</evidence>
<dbReference type="InterPro" id="IPR028012">
    <property type="entry name" value="Rua1_C"/>
</dbReference>
<dbReference type="PANTHER" id="PTHR28125:SF2">
    <property type="entry name" value="MEIOTIC EXPRESSION UP-REGULATED PROTEIN 26"/>
    <property type="match status" value="1"/>
</dbReference>
<proteinExistence type="predicted"/>
<comment type="caution">
    <text evidence="3">The sequence shown here is derived from an EMBL/GenBank/DDBJ whole genome shotgun (WGS) entry which is preliminary data.</text>
</comment>
<feature type="compositionally biased region" description="Basic and acidic residues" evidence="1">
    <location>
        <begin position="339"/>
        <end position="354"/>
    </location>
</feature>
<feature type="compositionally biased region" description="Polar residues" evidence="1">
    <location>
        <begin position="322"/>
        <end position="333"/>
    </location>
</feature>
<accession>A0A1R1PNK3</accession>
<protein>
    <submittedName>
        <fullName evidence="3">Meiotic expression up-regulated protein 26</fullName>
    </submittedName>
</protein>
<dbReference type="Proteomes" id="UP000188320">
    <property type="component" value="Unassembled WGS sequence"/>
</dbReference>
<keyword evidence="4" id="KW-1185">Reference proteome</keyword>
<evidence type="ECO:0000313" key="3">
    <source>
        <dbReference type="EMBL" id="OMH82539.1"/>
    </source>
</evidence>
<dbReference type="AlphaFoldDB" id="A0A1R1PNK3"/>
<dbReference type="PANTHER" id="PTHR28125">
    <property type="entry name" value="MEIOTIC EXPRESSION UP-REGULATED PROTEIN 26"/>
    <property type="match status" value="1"/>
</dbReference>
<dbReference type="Pfam" id="PF14616">
    <property type="entry name" value="Rua1_C"/>
    <property type="match status" value="1"/>
</dbReference>
<dbReference type="EMBL" id="LSSK01000640">
    <property type="protein sequence ID" value="OMH82539.1"/>
    <property type="molecule type" value="Genomic_DNA"/>
</dbReference>
<reference evidence="4" key="1">
    <citation type="submission" date="2017-01" db="EMBL/GenBank/DDBJ databases">
        <authorList>
            <person name="Wang Y."/>
            <person name="White M."/>
            <person name="Kvist S."/>
            <person name="Moncalvo J.-M."/>
        </authorList>
    </citation>
    <scope>NUCLEOTIDE SEQUENCE [LARGE SCALE GENOMIC DNA]</scope>
    <source>
        <strain evidence="4">COL-18-3</strain>
    </source>
</reference>
<evidence type="ECO:0000259" key="2">
    <source>
        <dbReference type="Pfam" id="PF14616"/>
    </source>
</evidence>
<sequence>MPEKINREGAFDCSEDILNCIVSVPTEYPTFTEKKLLKADPFGQERKPTHSVPELNKGIGYGSFAVFEDQVNGKAQNSIEASNLILPNNQLPVFNTSCGAQLNLLRNMNYISDPLANAYGMTKSVSNSYENQSMPTDDSNGSFNGANFGVSNIFGSSQGNGGIRGYMSGDGYIENFLLNSQRRNHQSSVSGDSDFSRKVVNPIDGRINSALQFNNNYSQVASTYLNNYIGDENSLQLPKNLESGSFNAYLNNYKHGMRRYTYGGEGLSSFYGSGTNSNAASLITRPIPLIPGVTVSPKEKPRRMSVPEMNEFGCSADFGENRSGNSDNESGFETQGDGDIAKDGKSDKESDTTKPRRQKLRFSDDLYTPMWVRNTGQLKEGFCDTCSPGKWLQLKNSAYWYHKQFYHGISSVSGKPFVKPLQICQTSNDTVEGLCHQCHQWIVIATSKRQNSVLWFRHAHKCHVYHKPKTVEKPVSSLSSTDMNNTFSSNENKMNDLSVGFSLSSYTPAPSQLLFGESTSKSEKTQPNIAVNSFRADKSGSIIDDYCSLGTTQAPVPHNSTENTYYSKIKSESVASNNMLESSSQASSSQNMFTTADITTNQQHSRSTSFNGLQSPSDIQGLSNSMLGNDQTGLFDVLNQSSYQGTYSASSSNDSSFLNGTTGLLHQPDMSANLLLSTASSSENLPIECQDNPFNVLDLSNIN</sequence>
<dbReference type="OrthoDB" id="5595379at2759"/>